<comment type="caution">
    <text evidence="4">The sequence shown here is derived from an EMBL/GenBank/DDBJ whole genome shotgun (WGS) entry which is preliminary data.</text>
</comment>
<evidence type="ECO:0000313" key="4">
    <source>
        <dbReference type="EMBL" id="PST37054.1"/>
    </source>
</evidence>
<dbReference type="Gene3D" id="3.30.70.1070">
    <property type="entry name" value="Sporulation related repeat"/>
    <property type="match status" value="1"/>
</dbReference>
<dbReference type="PROSITE" id="PS51724">
    <property type="entry name" value="SPOR"/>
    <property type="match status" value="1"/>
</dbReference>
<sequence length="266" mass="30026">MEEKKKVMIDAGHGGTKDPGAVFEDRMEKDDTLRLALAVGRILEENGVNAVYTRSTDVYDTPYQKAEMGNEAGADYFVSLHRNAASEPGKGSGVMTLVYKTGRESEQLADSIQRELARTGYVDLGVIERPDLIVLRKTQMPAVLVEVGFIDNPEDNKRFDAQFDEIAAAVASGILNVIDDDMDRRPVEESDYYYQIQTGAYRIRSLAEQQLEELRRMGFPAFLVYDGTYFKLRVGAFKNLDNAVRMERELRKAGFPTVLLYEREVK</sequence>
<dbReference type="InterPro" id="IPR007730">
    <property type="entry name" value="SPOR-like_dom"/>
</dbReference>
<dbReference type="PANTHER" id="PTHR30404">
    <property type="entry name" value="N-ACETYLMURAMOYL-L-ALANINE AMIDASE"/>
    <property type="match status" value="1"/>
</dbReference>
<dbReference type="GO" id="GO:0008745">
    <property type="term" value="F:N-acetylmuramoyl-L-alanine amidase activity"/>
    <property type="evidence" value="ECO:0007669"/>
    <property type="project" value="InterPro"/>
</dbReference>
<dbReference type="EMBL" id="PYLO01000003">
    <property type="protein sequence ID" value="PST37054.1"/>
    <property type="molecule type" value="Genomic_DNA"/>
</dbReference>
<dbReference type="Pfam" id="PF01520">
    <property type="entry name" value="Amidase_3"/>
    <property type="match status" value="1"/>
</dbReference>
<reference evidence="4 5" key="1">
    <citation type="submission" date="2018-03" db="EMBL/GenBank/DDBJ databases">
        <title>Lachnoclostridium SNUG30386 gen.nov., sp.nov., isolated from human faeces.</title>
        <authorList>
            <person name="Seo B."/>
            <person name="Jeon K."/>
            <person name="Ko G."/>
        </authorList>
    </citation>
    <scope>NUCLEOTIDE SEQUENCE [LARGE SCALE GENOMIC DNA]</scope>
    <source>
        <strain evidence="4 5">SNUG30386</strain>
    </source>
</reference>
<dbReference type="Proteomes" id="UP000241048">
    <property type="component" value="Unassembled WGS sequence"/>
</dbReference>
<dbReference type="CDD" id="cd02696">
    <property type="entry name" value="MurNAc-LAA"/>
    <property type="match status" value="1"/>
</dbReference>
<dbReference type="RefSeq" id="WP_107001240.1">
    <property type="nucleotide sequence ID" value="NZ_JAQDZI010000010.1"/>
</dbReference>
<feature type="region of interest" description="Disordered" evidence="2">
    <location>
        <begin position="1"/>
        <end position="22"/>
    </location>
</feature>
<keyword evidence="5" id="KW-1185">Reference proteome</keyword>
<gene>
    <name evidence="4" type="ORF">C7U56_10985</name>
</gene>
<evidence type="ECO:0000256" key="2">
    <source>
        <dbReference type="SAM" id="MobiDB-lite"/>
    </source>
</evidence>
<dbReference type="Pfam" id="PF05036">
    <property type="entry name" value="SPOR"/>
    <property type="match status" value="1"/>
</dbReference>
<dbReference type="PANTHER" id="PTHR30404:SF0">
    <property type="entry name" value="N-ACETYLMURAMOYL-L-ALANINE AMIDASE AMIC"/>
    <property type="match status" value="1"/>
</dbReference>
<protein>
    <submittedName>
        <fullName evidence="4">N-acetylmuramoyl-L-alanine amidase</fullName>
    </submittedName>
</protein>
<dbReference type="InterPro" id="IPR050695">
    <property type="entry name" value="N-acetylmuramoyl_amidase_3"/>
</dbReference>
<dbReference type="SUPFAM" id="SSF110997">
    <property type="entry name" value="Sporulation related repeat"/>
    <property type="match status" value="1"/>
</dbReference>
<dbReference type="GO" id="GO:0009253">
    <property type="term" value="P:peptidoglycan catabolic process"/>
    <property type="evidence" value="ECO:0007669"/>
    <property type="project" value="InterPro"/>
</dbReference>
<dbReference type="SUPFAM" id="SSF53187">
    <property type="entry name" value="Zn-dependent exopeptidases"/>
    <property type="match status" value="1"/>
</dbReference>
<proteinExistence type="predicted"/>
<feature type="domain" description="SPOR" evidence="3">
    <location>
        <begin position="188"/>
        <end position="263"/>
    </location>
</feature>
<evidence type="ECO:0000259" key="3">
    <source>
        <dbReference type="PROSITE" id="PS51724"/>
    </source>
</evidence>
<evidence type="ECO:0000313" key="5">
    <source>
        <dbReference type="Proteomes" id="UP000241048"/>
    </source>
</evidence>
<keyword evidence="1" id="KW-0378">Hydrolase</keyword>
<dbReference type="InterPro" id="IPR036680">
    <property type="entry name" value="SPOR-like_sf"/>
</dbReference>
<dbReference type="Gene3D" id="3.40.630.40">
    <property type="entry name" value="Zn-dependent exopeptidases"/>
    <property type="match status" value="1"/>
</dbReference>
<dbReference type="SMART" id="SM00646">
    <property type="entry name" value="Ami_3"/>
    <property type="match status" value="1"/>
</dbReference>
<organism evidence="4 5">
    <name type="scientific">Clostridium fessum</name>
    <dbReference type="NCBI Taxonomy" id="2126740"/>
    <lineage>
        <taxon>Bacteria</taxon>
        <taxon>Bacillati</taxon>
        <taxon>Bacillota</taxon>
        <taxon>Clostridia</taxon>
        <taxon>Eubacteriales</taxon>
        <taxon>Clostridiaceae</taxon>
        <taxon>Clostridium</taxon>
    </lineage>
</organism>
<dbReference type="GO" id="GO:0030288">
    <property type="term" value="C:outer membrane-bounded periplasmic space"/>
    <property type="evidence" value="ECO:0007669"/>
    <property type="project" value="TreeGrafter"/>
</dbReference>
<dbReference type="InterPro" id="IPR002508">
    <property type="entry name" value="MurNAc-LAA_cat"/>
</dbReference>
<dbReference type="GO" id="GO:0042834">
    <property type="term" value="F:peptidoglycan binding"/>
    <property type="evidence" value="ECO:0007669"/>
    <property type="project" value="InterPro"/>
</dbReference>
<accession>A0A2T3FP50</accession>
<evidence type="ECO:0000256" key="1">
    <source>
        <dbReference type="ARBA" id="ARBA00022801"/>
    </source>
</evidence>
<dbReference type="AlphaFoldDB" id="A0A2T3FP50"/>
<name>A0A2T3FP50_9CLOT</name>